<organism evidence="1 2">
    <name type="scientific">Carnegiea gigantea</name>
    <dbReference type="NCBI Taxonomy" id="171969"/>
    <lineage>
        <taxon>Eukaryota</taxon>
        <taxon>Viridiplantae</taxon>
        <taxon>Streptophyta</taxon>
        <taxon>Embryophyta</taxon>
        <taxon>Tracheophyta</taxon>
        <taxon>Spermatophyta</taxon>
        <taxon>Magnoliopsida</taxon>
        <taxon>eudicotyledons</taxon>
        <taxon>Gunneridae</taxon>
        <taxon>Pentapetalae</taxon>
        <taxon>Caryophyllales</taxon>
        <taxon>Cactineae</taxon>
        <taxon>Cactaceae</taxon>
        <taxon>Cactoideae</taxon>
        <taxon>Echinocereeae</taxon>
        <taxon>Carnegiea</taxon>
    </lineage>
</organism>
<gene>
    <name evidence="1" type="ORF">Cgig2_014623</name>
</gene>
<dbReference type="EMBL" id="JAKOGI010000002">
    <property type="protein sequence ID" value="KAJ8452860.1"/>
    <property type="molecule type" value="Genomic_DNA"/>
</dbReference>
<dbReference type="AlphaFoldDB" id="A0A9Q1L1C7"/>
<evidence type="ECO:0000313" key="1">
    <source>
        <dbReference type="EMBL" id="KAJ8452860.1"/>
    </source>
</evidence>
<dbReference type="Proteomes" id="UP001153076">
    <property type="component" value="Unassembled WGS sequence"/>
</dbReference>
<evidence type="ECO:0000313" key="2">
    <source>
        <dbReference type="Proteomes" id="UP001153076"/>
    </source>
</evidence>
<comment type="caution">
    <text evidence="1">The sequence shown here is derived from an EMBL/GenBank/DDBJ whole genome shotgun (WGS) entry which is preliminary data.</text>
</comment>
<accession>A0A9Q1L1C7</accession>
<reference evidence="1" key="1">
    <citation type="submission" date="2022-04" db="EMBL/GenBank/DDBJ databases">
        <title>Carnegiea gigantea Genome sequencing and assembly v2.</title>
        <authorList>
            <person name="Copetti D."/>
            <person name="Sanderson M.J."/>
            <person name="Burquez A."/>
            <person name="Wojciechowski M.F."/>
        </authorList>
    </citation>
    <scope>NUCLEOTIDE SEQUENCE</scope>
    <source>
        <strain evidence="1">SGP5-SGP5p</strain>
        <tissue evidence="1">Aerial part</tissue>
    </source>
</reference>
<protein>
    <submittedName>
        <fullName evidence="1">Uncharacterized protein</fullName>
    </submittedName>
</protein>
<proteinExistence type="predicted"/>
<name>A0A9Q1L1C7_9CARY</name>
<keyword evidence="2" id="KW-1185">Reference proteome</keyword>
<sequence>MIGFGRWKLKPSDWRHYGPLGQETHFPDAQTRTTPSPISQALPCWITAFSPSKDEYQGAHELCHYLVDTNKHQQYSGTTIWRTSLVTAGKLPSSLGQVSTVKQLPRRDFFGVVVGLSPLNPPNRGAPGVPGVIGVEGVEPGSSASISYTAQILVIRGSNIDY</sequence>